<reference evidence="2" key="1">
    <citation type="submission" date="2022-11" db="UniProtKB">
        <authorList>
            <consortium name="WormBaseParasite"/>
        </authorList>
    </citation>
    <scope>IDENTIFICATION</scope>
</reference>
<dbReference type="WBParaSite" id="nRc.2.0.1.t06897-RA">
    <property type="protein sequence ID" value="nRc.2.0.1.t06897-RA"/>
    <property type="gene ID" value="nRc.2.0.1.g06897"/>
</dbReference>
<keyword evidence="1" id="KW-1185">Reference proteome</keyword>
<organism evidence="1 2">
    <name type="scientific">Romanomermis culicivorax</name>
    <name type="common">Nematode worm</name>
    <dbReference type="NCBI Taxonomy" id="13658"/>
    <lineage>
        <taxon>Eukaryota</taxon>
        <taxon>Metazoa</taxon>
        <taxon>Ecdysozoa</taxon>
        <taxon>Nematoda</taxon>
        <taxon>Enoplea</taxon>
        <taxon>Dorylaimia</taxon>
        <taxon>Mermithida</taxon>
        <taxon>Mermithoidea</taxon>
        <taxon>Mermithidae</taxon>
        <taxon>Romanomermis</taxon>
    </lineage>
</organism>
<proteinExistence type="predicted"/>
<evidence type="ECO:0000313" key="2">
    <source>
        <dbReference type="WBParaSite" id="nRc.2.0.1.t06897-RA"/>
    </source>
</evidence>
<dbReference type="AlphaFoldDB" id="A0A915I064"/>
<dbReference type="Proteomes" id="UP000887565">
    <property type="component" value="Unplaced"/>
</dbReference>
<name>A0A915I064_ROMCU</name>
<protein>
    <submittedName>
        <fullName evidence="2">Uncharacterized protein</fullName>
    </submittedName>
</protein>
<accession>A0A915I064</accession>
<evidence type="ECO:0000313" key="1">
    <source>
        <dbReference type="Proteomes" id="UP000887565"/>
    </source>
</evidence>
<sequence length="24" mass="2944">MFDFRAEKVLQNVDDSLQRLKLDY</sequence>